<dbReference type="GO" id="GO:0003676">
    <property type="term" value="F:nucleic acid binding"/>
    <property type="evidence" value="ECO:0007669"/>
    <property type="project" value="InterPro"/>
</dbReference>
<comment type="caution">
    <text evidence="4">The sequence shown here is derived from an EMBL/GenBank/DDBJ whole genome shotgun (WGS) entry which is preliminary data.</text>
</comment>
<dbReference type="AlphaFoldDB" id="A0AAD3SGW2"/>
<evidence type="ECO:0000256" key="3">
    <source>
        <dbReference type="ARBA" id="ARBA00022946"/>
    </source>
</evidence>
<name>A0AAD3SGW2_NEPGR</name>
<organism evidence="4 5">
    <name type="scientific">Nepenthes gracilis</name>
    <name type="common">Slender pitcher plant</name>
    <dbReference type="NCBI Taxonomy" id="150966"/>
    <lineage>
        <taxon>Eukaryota</taxon>
        <taxon>Viridiplantae</taxon>
        <taxon>Streptophyta</taxon>
        <taxon>Embryophyta</taxon>
        <taxon>Tracheophyta</taxon>
        <taxon>Spermatophyta</taxon>
        <taxon>Magnoliopsida</taxon>
        <taxon>eudicotyledons</taxon>
        <taxon>Gunneridae</taxon>
        <taxon>Pentapetalae</taxon>
        <taxon>Caryophyllales</taxon>
        <taxon>Nepenthaceae</taxon>
        <taxon>Nepenthes</taxon>
    </lineage>
</organism>
<keyword evidence="2" id="KW-0806">Transcription termination</keyword>
<dbReference type="InterPro" id="IPR003690">
    <property type="entry name" value="MTERF"/>
</dbReference>
<sequence>MANVAFKRLACLLQNRFLKTTATNLWPKATAKKTSSAAKLAASVIQQPPSSSFTVQFFMNSCGLPLRAAISTSKKIRLNENKKGQMESVIAFLKSHGFSDVQIAKLILEYPQFLHFKISQNLAPKIEYLIECGFTGSLLPEIVLLCPYMLRRSLAVRLKPTFEFLRKYVGTNERALVAIKRSPLLLQFNIEKNMQSNVEYLIKEGMPSCSISRLIITQPTCLLQNIDKVAHKVETVKKFGIHPSTRGFVDAFRVMVSMSELTWKKKVEVLKSLGWSEEDVIDTFVRSPLSLARSEEKLRSVMDFYVNTVKIEPKSIIAQPMLLGFSLNRRLIPRFNVLKILEEKNLLNNKKPASILAKSEKDFVNTYIFKNLKELPILLEIYPGCKGTENKALHLQKV</sequence>
<comment type="similarity">
    <text evidence="1">Belongs to the mTERF family.</text>
</comment>
<gene>
    <name evidence="4" type="ORF">Nepgr_012082</name>
</gene>
<dbReference type="Pfam" id="PF02536">
    <property type="entry name" value="mTERF"/>
    <property type="match status" value="1"/>
</dbReference>
<evidence type="ECO:0000313" key="5">
    <source>
        <dbReference type="Proteomes" id="UP001279734"/>
    </source>
</evidence>
<protein>
    <submittedName>
        <fullName evidence="4">Uncharacterized protein</fullName>
    </submittedName>
</protein>
<proteinExistence type="inferred from homology"/>
<keyword evidence="2" id="KW-0804">Transcription</keyword>
<evidence type="ECO:0000256" key="1">
    <source>
        <dbReference type="ARBA" id="ARBA00007692"/>
    </source>
</evidence>
<accession>A0AAD3SGW2</accession>
<keyword evidence="2" id="KW-0805">Transcription regulation</keyword>
<dbReference type="EMBL" id="BSYO01000010">
    <property type="protein sequence ID" value="GMH10241.1"/>
    <property type="molecule type" value="Genomic_DNA"/>
</dbReference>
<dbReference type="PANTHER" id="PTHR13068">
    <property type="entry name" value="CGI-12 PROTEIN-RELATED"/>
    <property type="match status" value="1"/>
</dbReference>
<dbReference type="FunFam" id="1.25.70.10:FF:000001">
    <property type="entry name" value="Mitochondrial transcription termination factor-like"/>
    <property type="match status" value="1"/>
</dbReference>
<reference evidence="4" key="1">
    <citation type="submission" date="2023-05" db="EMBL/GenBank/DDBJ databases">
        <title>Nepenthes gracilis genome sequencing.</title>
        <authorList>
            <person name="Fukushima K."/>
        </authorList>
    </citation>
    <scope>NUCLEOTIDE SEQUENCE</scope>
    <source>
        <strain evidence="4">SING2019-196</strain>
    </source>
</reference>
<keyword evidence="3" id="KW-0809">Transit peptide</keyword>
<dbReference type="InterPro" id="IPR038538">
    <property type="entry name" value="MTERF_sf"/>
</dbReference>
<evidence type="ECO:0000313" key="4">
    <source>
        <dbReference type="EMBL" id="GMH10241.1"/>
    </source>
</evidence>
<evidence type="ECO:0000256" key="2">
    <source>
        <dbReference type="ARBA" id="ARBA00022472"/>
    </source>
</evidence>
<dbReference type="SMART" id="SM00733">
    <property type="entry name" value="Mterf"/>
    <property type="match status" value="7"/>
</dbReference>
<keyword evidence="5" id="KW-1185">Reference proteome</keyword>
<dbReference type="Gene3D" id="1.25.70.10">
    <property type="entry name" value="Transcription termination factor 3, mitochondrial"/>
    <property type="match status" value="2"/>
</dbReference>
<dbReference type="GO" id="GO:0006353">
    <property type="term" value="P:DNA-templated transcription termination"/>
    <property type="evidence" value="ECO:0007669"/>
    <property type="project" value="UniProtKB-KW"/>
</dbReference>
<dbReference type="PANTHER" id="PTHR13068:SF31">
    <property type="entry name" value="TRANSCRIPTION TERMINATION FACTOR MTERF2, CHLOROPLASTIC-LIKE"/>
    <property type="match status" value="1"/>
</dbReference>
<dbReference type="Proteomes" id="UP001279734">
    <property type="component" value="Unassembled WGS sequence"/>
</dbReference>